<dbReference type="Pfam" id="PF03372">
    <property type="entry name" value="Exo_endo_phos"/>
    <property type="match status" value="1"/>
</dbReference>
<dbReference type="GO" id="GO:0016020">
    <property type="term" value="C:membrane"/>
    <property type="evidence" value="ECO:0007669"/>
    <property type="project" value="GOC"/>
</dbReference>
<dbReference type="Proteomes" id="UP000228987">
    <property type="component" value="Unassembled WGS sequence"/>
</dbReference>
<accession>A0A2A5CCF2</accession>
<dbReference type="EMBL" id="NVWI01000006">
    <property type="protein sequence ID" value="PCJ41198.1"/>
    <property type="molecule type" value="Genomic_DNA"/>
</dbReference>
<evidence type="ECO:0000313" key="2">
    <source>
        <dbReference type="EMBL" id="PCJ41198.1"/>
    </source>
</evidence>
<name>A0A2A5CCF2_9GAMM</name>
<dbReference type="AlphaFoldDB" id="A0A2A5CCF2"/>
<organism evidence="2 3">
    <name type="scientific">SAR86 cluster bacterium</name>
    <dbReference type="NCBI Taxonomy" id="2030880"/>
    <lineage>
        <taxon>Bacteria</taxon>
        <taxon>Pseudomonadati</taxon>
        <taxon>Pseudomonadota</taxon>
        <taxon>Gammaproteobacteria</taxon>
        <taxon>SAR86 cluster</taxon>
    </lineage>
</organism>
<evidence type="ECO:0000259" key="1">
    <source>
        <dbReference type="Pfam" id="PF03372"/>
    </source>
</evidence>
<dbReference type="InterPro" id="IPR051916">
    <property type="entry name" value="GPI-anchor_lipid_remodeler"/>
</dbReference>
<gene>
    <name evidence="2" type="ORF">COA71_09155</name>
</gene>
<dbReference type="GO" id="GO:0003824">
    <property type="term" value="F:catalytic activity"/>
    <property type="evidence" value="ECO:0007669"/>
    <property type="project" value="InterPro"/>
</dbReference>
<dbReference type="GO" id="GO:0006506">
    <property type="term" value="P:GPI anchor biosynthetic process"/>
    <property type="evidence" value="ECO:0007669"/>
    <property type="project" value="TreeGrafter"/>
</dbReference>
<protein>
    <recommendedName>
        <fullName evidence="1">Endonuclease/exonuclease/phosphatase domain-containing protein</fullName>
    </recommendedName>
</protein>
<proteinExistence type="predicted"/>
<sequence length="244" mass="28447">MSTYRILTLNIHKGFSMSNHRFTLEKIRTCLRESKANIVFLQEVVGENLKHREKIPTWPDSNQMEFLADSVWEHYAYGKNAIYQHGHHGNAILSEMPFLNWQNINISCLSFSQRGILHGKTSENVHLLCVHMGLFEKERRLQIKQVVEYIQTKIPSHEPLILAGDFNDWRLGCHHYLQQELQLTEAHLTAQGALARTYPARFPLLKMDRIYQRGFQVKQSQVLQGNGWQVMSDHRALLTELELS</sequence>
<evidence type="ECO:0000313" key="3">
    <source>
        <dbReference type="Proteomes" id="UP000228987"/>
    </source>
</evidence>
<reference evidence="3" key="1">
    <citation type="submission" date="2017-08" db="EMBL/GenBank/DDBJ databases">
        <title>A dynamic microbial community with high functional redundancy inhabits the cold, oxic subseafloor aquifer.</title>
        <authorList>
            <person name="Tully B.J."/>
            <person name="Wheat C.G."/>
            <person name="Glazer B.T."/>
            <person name="Huber J.A."/>
        </authorList>
    </citation>
    <scope>NUCLEOTIDE SEQUENCE [LARGE SCALE GENOMIC DNA]</scope>
</reference>
<dbReference type="Gene3D" id="3.60.10.10">
    <property type="entry name" value="Endonuclease/exonuclease/phosphatase"/>
    <property type="match status" value="1"/>
</dbReference>
<dbReference type="SUPFAM" id="SSF56219">
    <property type="entry name" value="DNase I-like"/>
    <property type="match status" value="1"/>
</dbReference>
<dbReference type="PANTHER" id="PTHR14859">
    <property type="entry name" value="CALCOFLUOR WHITE HYPERSENSITIVE PROTEIN PRECURSOR"/>
    <property type="match status" value="1"/>
</dbReference>
<feature type="domain" description="Endonuclease/exonuclease/phosphatase" evidence="1">
    <location>
        <begin position="7"/>
        <end position="234"/>
    </location>
</feature>
<comment type="caution">
    <text evidence="2">The sequence shown here is derived from an EMBL/GenBank/DDBJ whole genome shotgun (WGS) entry which is preliminary data.</text>
</comment>
<dbReference type="InterPro" id="IPR005135">
    <property type="entry name" value="Endo/exonuclease/phosphatase"/>
</dbReference>
<dbReference type="PANTHER" id="PTHR14859:SF1">
    <property type="entry name" value="PGAP2-INTERACTING PROTEIN"/>
    <property type="match status" value="1"/>
</dbReference>
<dbReference type="InterPro" id="IPR036691">
    <property type="entry name" value="Endo/exonu/phosph_ase_sf"/>
</dbReference>